<sequence>MLLKAYIFLVQFFFTQRVQCMYDYVIVGGGNGGLVMASRLSEDPKVNVLVLEAGNWVEDLPEVYIPGMIGAGQAFTSLNWAYETLPQRNMNGRSLTISAGKALGGSTIINSMIMTRATQAQYDAIGALNNSTLWRWDELLPFFKRSEIFTPPNPDQVAHGASYDPTVHGLPPSDANKGKVKVGFPNYFYPQSDMFTQALMYTGDDGLRFQRALDLGGGDIQSRVGISSDSLDASNNTRCSAVCGYITPFLNRRPNLHIIAGAMVSKIEWDDDRIDGLLVARRVEYFVDGDSVPRYADVNADAGGEVVLAAGTIGTPKIMELSGVGNSSYLKSLGIDSVLDLPSVGENLADHIHSWANAITNASITKDVLANNETFKAEQLALWEENRTGLYSAAPRAIGLAAPTDLLPKDRISSLLNEARRNLDKYATEFANGNDALREGIKAQHQIALDLYEKDEQIPIELNIEPGYSGPTPRDGRGSKNYTTISAVFYSPLSRGRTHISSASYTAPPAVDPAYWTHPLDVSVLTAGLQTARKVLRTQPLSSIFVEEFEPGEKVGESDENVEAYLRTVAASDSHEVGTMAMMPRLLGGVVDTRFKVYGLKNVRVADASVVPMPISAHLASTVYSIGERVADFIRNDQARRTKPLVRQME</sequence>
<dbReference type="PIRSF" id="PIRSF000137">
    <property type="entry name" value="Alcohol_oxidase"/>
    <property type="match status" value="1"/>
</dbReference>
<evidence type="ECO:0000313" key="23">
    <source>
        <dbReference type="Proteomes" id="UP000559027"/>
    </source>
</evidence>
<dbReference type="InterPro" id="IPR000172">
    <property type="entry name" value="GMC_OxRdtase_N"/>
</dbReference>
<dbReference type="PANTHER" id="PTHR11552:SF201">
    <property type="entry name" value="GLUCOSE-METHANOL-CHOLINE OXIDOREDUCTASE N-TERMINAL DOMAIN-CONTAINING PROTEIN"/>
    <property type="match status" value="1"/>
</dbReference>
<keyword evidence="11" id="KW-0325">Glycoprotein</keyword>
<gene>
    <name evidence="22" type="ORF">D9756_005723</name>
</gene>
<dbReference type="PROSITE" id="PS00624">
    <property type="entry name" value="GMC_OXRED_2"/>
    <property type="match status" value="1"/>
</dbReference>
<comment type="catalytic activity">
    <reaction evidence="13">
        <text>pyranose + acceptor = pyranos-2-ulose + reduced acceptor.</text>
        <dbReference type="EC" id="1.1.99.29"/>
    </reaction>
</comment>
<feature type="signal peptide" evidence="20">
    <location>
        <begin position="1"/>
        <end position="20"/>
    </location>
</feature>
<evidence type="ECO:0000256" key="4">
    <source>
        <dbReference type="ARBA" id="ARBA00011245"/>
    </source>
</evidence>
<evidence type="ECO:0000256" key="20">
    <source>
        <dbReference type="SAM" id="SignalP"/>
    </source>
</evidence>
<comment type="caution">
    <text evidence="22">The sequence shown here is derived from an EMBL/GenBank/DDBJ whole genome shotgun (WGS) entry which is preliminary data.</text>
</comment>
<keyword evidence="7" id="KW-0285">Flavoprotein</keyword>
<dbReference type="SUPFAM" id="SSF54373">
    <property type="entry name" value="FAD-linked reductases, C-terminal domain"/>
    <property type="match status" value="1"/>
</dbReference>
<evidence type="ECO:0000256" key="13">
    <source>
        <dbReference type="ARBA" id="ARBA00033986"/>
    </source>
</evidence>
<comment type="subunit">
    <text evidence="4">Monomer.</text>
</comment>
<proteinExistence type="inferred from homology"/>
<evidence type="ECO:0000256" key="17">
    <source>
        <dbReference type="ARBA" id="ARBA00034059"/>
    </source>
</evidence>
<evidence type="ECO:0000256" key="18">
    <source>
        <dbReference type="PIRSR" id="PIRSR000137-1"/>
    </source>
</evidence>
<feature type="domain" description="Glucose-methanol-choline oxidoreductase N-terminal" evidence="21">
    <location>
        <begin position="311"/>
        <end position="325"/>
    </location>
</feature>
<dbReference type="InterPro" id="IPR007867">
    <property type="entry name" value="GMC_OxRtase_C"/>
</dbReference>
<evidence type="ECO:0000256" key="6">
    <source>
        <dbReference type="ARBA" id="ARBA00022525"/>
    </source>
</evidence>
<evidence type="ECO:0000256" key="9">
    <source>
        <dbReference type="ARBA" id="ARBA00022827"/>
    </source>
</evidence>
<comment type="catalytic activity">
    <reaction evidence="14">
        <text>pyranose + acceptor = pyranos-2,3-diulose + reduced acceptor.</text>
        <dbReference type="EC" id="1.1.99.29"/>
    </reaction>
</comment>
<evidence type="ECO:0000256" key="14">
    <source>
        <dbReference type="ARBA" id="ARBA00034010"/>
    </source>
</evidence>
<dbReference type="OrthoDB" id="269227at2759"/>
<dbReference type="GO" id="GO:0050660">
    <property type="term" value="F:flavin adenine dinucleotide binding"/>
    <property type="evidence" value="ECO:0007669"/>
    <property type="project" value="InterPro"/>
</dbReference>
<comment type="similarity">
    <text evidence="3">Belongs to the GMC oxidoreductase family.</text>
</comment>
<evidence type="ECO:0000256" key="3">
    <source>
        <dbReference type="ARBA" id="ARBA00010790"/>
    </source>
</evidence>
<evidence type="ECO:0000256" key="19">
    <source>
        <dbReference type="PIRSR" id="PIRSR000137-2"/>
    </source>
</evidence>
<keyword evidence="9 19" id="KW-0274">FAD</keyword>
<dbReference type="GO" id="GO:0005576">
    <property type="term" value="C:extracellular region"/>
    <property type="evidence" value="ECO:0007669"/>
    <property type="project" value="UniProtKB-SubCell"/>
</dbReference>
<accession>A0A8H5D776</accession>
<evidence type="ECO:0000256" key="11">
    <source>
        <dbReference type="ARBA" id="ARBA00023180"/>
    </source>
</evidence>
<keyword evidence="8 20" id="KW-0732">Signal</keyword>
<dbReference type="InterPro" id="IPR012132">
    <property type="entry name" value="GMC_OxRdtase"/>
</dbReference>
<comment type="catalytic activity">
    <reaction evidence="16">
        <text>a pyranoside + acceptor = a pyranosid-3-ulose + reduced acceptor.</text>
        <dbReference type="EC" id="1.1.99.29"/>
    </reaction>
</comment>
<dbReference type="EC" id="1.1.99.29" evidence="5"/>
<evidence type="ECO:0000256" key="15">
    <source>
        <dbReference type="ARBA" id="ARBA00034029"/>
    </source>
</evidence>
<evidence type="ECO:0000256" key="10">
    <source>
        <dbReference type="ARBA" id="ARBA00023002"/>
    </source>
</evidence>
<feature type="binding site" evidence="19">
    <location>
        <position position="264"/>
    </location>
    <ligand>
        <name>FAD</name>
        <dbReference type="ChEBI" id="CHEBI:57692"/>
    </ligand>
</feature>
<dbReference type="PANTHER" id="PTHR11552">
    <property type="entry name" value="GLUCOSE-METHANOL-CHOLINE GMC OXIDOREDUCTASE"/>
    <property type="match status" value="1"/>
</dbReference>
<comment type="cofactor">
    <cofactor evidence="1 19">
        <name>FAD</name>
        <dbReference type="ChEBI" id="CHEBI:57692"/>
    </cofactor>
</comment>
<dbReference type="SUPFAM" id="SSF51905">
    <property type="entry name" value="FAD/NAD(P)-binding domain"/>
    <property type="match status" value="1"/>
</dbReference>
<dbReference type="Gene3D" id="3.30.560.10">
    <property type="entry name" value="Glucose Oxidase, domain 3"/>
    <property type="match status" value="1"/>
</dbReference>
<evidence type="ECO:0000256" key="12">
    <source>
        <dbReference type="ARBA" id="ARBA00024699"/>
    </source>
</evidence>
<dbReference type="AlphaFoldDB" id="A0A8H5D776"/>
<evidence type="ECO:0000256" key="16">
    <source>
        <dbReference type="ARBA" id="ARBA00034050"/>
    </source>
</evidence>
<dbReference type="Gene3D" id="3.50.50.60">
    <property type="entry name" value="FAD/NAD(P)-binding domain"/>
    <property type="match status" value="1"/>
</dbReference>
<evidence type="ECO:0000256" key="8">
    <source>
        <dbReference type="ARBA" id="ARBA00022729"/>
    </source>
</evidence>
<comment type="function">
    <text evidence="12">Catalyzes the single-oxidation or sequential double oxidation reaction of carbohydrates primarily at carbon-2 and/or carbon-3 with the concomitant reduction of the flavin. The enzyme exhibits a broad sugar substrate specificity, oxidizing different aldopyranoses to the corresponding C-1, C-2, C-3 or C-1,2, C-2,3 and C-3,4 (di)dehydro sugars with substrate-specific regioselectivity. Accepts only a narrow range of electron acceptors such as substituted benzoquinones and complexed metal ions and reacts extremely slowly with O(2) as acceptor. May play a role in the natural recycling of plant matter by oxidizing all major monosaccharides in lignocellulose and by reducing quinone compounds or reactive radical species generated during lignin depolymerization.</text>
</comment>
<comment type="catalytic activity">
    <reaction evidence="17">
        <text>a pyranoside + acceptor = a pyranosid-3,4-diulose + reduced acceptor.</text>
        <dbReference type="EC" id="1.1.99.29"/>
    </reaction>
</comment>
<evidence type="ECO:0000313" key="22">
    <source>
        <dbReference type="EMBL" id="KAF5354831.1"/>
    </source>
</evidence>
<feature type="active site" description="Proton acceptor" evidence="18">
    <location>
        <position position="618"/>
    </location>
</feature>
<feature type="chain" id="PRO_5034748578" description="pyranose dehydrogenase (acceptor)" evidence="20">
    <location>
        <begin position="21"/>
        <end position="650"/>
    </location>
</feature>
<reference evidence="22 23" key="1">
    <citation type="journal article" date="2020" name="ISME J.">
        <title>Uncovering the hidden diversity of litter-decomposition mechanisms in mushroom-forming fungi.</title>
        <authorList>
            <person name="Floudas D."/>
            <person name="Bentzer J."/>
            <person name="Ahren D."/>
            <person name="Johansson T."/>
            <person name="Persson P."/>
            <person name="Tunlid A."/>
        </authorList>
    </citation>
    <scope>NUCLEOTIDE SEQUENCE [LARGE SCALE GENOMIC DNA]</scope>
    <source>
        <strain evidence="22 23">CBS 146.42</strain>
    </source>
</reference>
<evidence type="ECO:0000256" key="5">
    <source>
        <dbReference type="ARBA" id="ARBA00013177"/>
    </source>
</evidence>
<keyword evidence="10" id="KW-0560">Oxidoreductase</keyword>
<name>A0A8H5D776_9AGAR</name>
<evidence type="ECO:0000256" key="7">
    <source>
        <dbReference type="ARBA" id="ARBA00022630"/>
    </source>
</evidence>
<keyword evidence="23" id="KW-1185">Reference proteome</keyword>
<dbReference type="InterPro" id="IPR036188">
    <property type="entry name" value="FAD/NAD-bd_sf"/>
</dbReference>
<dbReference type="EMBL" id="JAACJO010000008">
    <property type="protein sequence ID" value="KAF5354831.1"/>
    <property type="molecule type" value="Genomic_DNA"/>
</dbReference>
<keyword evidence="6" id="KW-0964">Secreted</keyword>
<comment type="catalytic activity">
    <reaction evidence="15">
        <text>pyranose + acceptor = pyranos-3-ulose + reduced acceptor.</text>
        <dbReference type="EC" id="1.1.99.29"/>
    </reaction>
</comment>
<comment type="subcellular location">
    <subcellularLocation>
        <location evidence="2">Secreted</location>
    </subcellularLocation>
</comment>
<dbReference type="GO" id="GO:0033718">
    <property type="term" value="F:pyranose dehydrogenase (acceptor) activity"/>
    <property type="evidence" value="ECO:0007669"/>
    <property type="project" value="UniProtKB-EC"/>
</dbReference>
<evidence type="ECO:0000256" key="2">
    <source>
        <dbReference type="ARBA" id="ARBA00004613"/>
    </source>
</evidence>
<dbReference type="Pfam" id="PF00732">
    <property type="entry name" value="GMC_oxred_N"/>
    <property type="match status" value="1"/>
</dbReference>
<organism evidence="22 23">
    <name type="scientific">Leucocoprinus leucothites</name>
    <dbReference type="NCBI Taxonomy" id="201217"/>
    <lineage>
        <taxon>Eukaryota</taxon>
        <taxon>Fungi</taxon>
        <taxon>Dikarya</taxon>
        <taxon>Basidiomycota</taxon>
        <taxon>Agaricomycotina</taxon>
        <taxon>Agaricomycetes</taxon>
        <taxon>Agaricomycetidae</taxon>
        <taxon>Agaricales</taxon>
        <taxon>Agaricineae</taxon>
        <taxon>Agaricaceae</taxon>
        <taxon>Leucocoprinus</taxon>
    </lineage>
</organism>
<evidence type="ECO:0000259" key="21">
    <source>
        <dbReference type="PROSITE" id="PS00624"/>
    </source>
</evidence>
<evidence type="ECO:0000256" key="1">
    <source>
        <dbReference type="ARBA" id="ARBA00001974"/>
    </source>
</evidence>
<dbReference type="Pfam" id="PF05199">
    <property type="entry name" value="GMC_oxred_C"/>
    <property type="match status" value="1"/>
</dbReference>
<protein>
    <recommendedName>
        <fullName evidence="5">pyranose dehydrogenase (acceptor)</fullName>
        <ecNumber evidence="5">1.1.99.29</ecNumber>
    </recommendedName>
</protein>
<dbReference type="Proteomes" id="UP000559027">
    <property type="component" value="Unassembled WGS sequence"/>
</dbReference>
<feature type="active site" description="Proton donor" evidence="18">
    <location>
        <position position="575"/>
    </location>
</feature>